<name>A0ABV9EME7_9ACTN</name>
<dbReference type="PANTHER" id="PTHR24220:SF685">
    <property type="entry name" value="ABC TRANSPORTER RELATED"/>
    <property type="match status" value="1"/>
</dbReference>
<reference evidence="7" key="1">
    <citation type="journal article" date="2019" name="Int. J. Syst. Evol. Microbiol.">
        <title>The Global Catalogue of Microorganisms (GCM) 10K type strain sequencing project: providing services to taxonomists for standard genome sequencing and annotation.</title>
        <authorList>
            <consortium name="The Broad Institute Genomics Platform"/>
            <consortium name="The Broad Institute Genome Sequencing Center for Infectious Disease"/>
            <person name="Wu L."/>
            <person name="Ma J."/>
        </authorList>
    </citation>
    <scope>NUCLEOTIDE SEQUENCE [LARGE SCALE GENOMIC DNA]</scope>
    <source>
        <strain evidence="7">CCUG 49560</strain>
    </source>
</reference>
<keyword evidence="7" id="KW-1185">Reference proteome</keyword>
<dbReference type="CDD" id="cd03255">
    <property type="entry name" value="ABC_MJ0796_LolCDE_FtsE"/>
    <property type="match status" value="1"/>
</dbReference>
<comment type="caution">
    <text evidence="6">The sequence shown here is derived from an EMBL/GenBank/DDBJ whole genome shotgun (WGS) entry which is preliminary data.</text>
</comment>
<dbReference type="PROSITE" id="PS50893">
    <property type="entry name" value="ABC_TRANSPORTER_2"/>
    <property type="match status" value="1"/>
</dbReference>
<evidence type="ECO:0000256" key="1">
    <source>
        <dbReference type="ARBA" id="ARBA00022448"/>
    </source>
</evidence>
<dbReference type="Gene3D" id="3.40.50.300">
    <property type="entry name" value="P-loop containing nucleotide triphosphate hydrolases"/>
    <property type="match status" value="1"/>
</dbReference>
<dbReference type="RefSeq" id="WP_262845286.1">
    <property type="nucleotide sequence ID" value="NZ_JANZYP010000038.1"/>
</dbReference>
<feature type="compositionally biased region" description="Basic and acidic residues" evidence="4">
    <location>
        <begin position="254"/>
        <end position="286"/>
    </location>
</feature>
<dbReference type="Proteomes" id="UP001595891">
    <property type="component" value="Unassembled WGS sequence"/>
</dbReference>
<gene>
    <name evidence="6" type="ORF">ACFO8L_28105</name>
</gene>
<evidence type="ECO:0000313" key="6">
    <source>
        <dbReference type="EMBL" id="MFC4589984.1"/>
    </source>
</evidence>
<evidence type="ECO:0000259" key="5">
    <source>
        <dbReference type="PROSITE" id="PS50893"/>
    </source>
</evidence>
<evidence type="ECO:0000256" key="2">
    <source>
        <dbReference type="ARBA" id="ARBA00022741"/>
    </source>
</evidence>
<dbReference type="GO" id="GO:0005524">
    <property type="term" value="F:ATP binding"/>
    <property type="evidence" value="ECO:0007669"/>
    <property type="project" value="UniProtKB-KW"/>
</dbReference>
<feature type="region of interest" description="Disordered" evidence="4">
    <location>
        <begin position="254"/>
        <end position="334"/>
    </location>
</feature>
<organism evidence="6 7">
    <name type="scientific">Sphaerisporangium corydalis</name>
    <dbReference type="NCBI Taxonomy" id="1441875"/>
    <lineage>
        <taxon>Bacteria</taxon>
        <taxon>Bacillati</taxon>
        <taxon>Actinomycetota</taxon>
        <taxon>Actinomycetes</taxon>
        <taxon>Streptosporangiales</taxon>
        <taxon>Streptosporangiaceae</taxon>
        <taxon>Sphaerisporangium</taxon>
    </lineage>
</organism>
<dbReference type="PROSITE" id="PS00211">
    <property type="entry name" value="ABC_TRANSPORTER_1"/>
    <property type="match status" value="1"/>
</dbReference>
<evidence type="ECO:0000256" key="3">
    <source>
        <dbReference type="ARBA" id="ARBA00022840"/>
    </source>
</evidence>
<dbReference type="InterPro" id="IPR027417">
    <property type="entry name" value="P-loop_NTPase"/>
</dbReference>
<dbReference type="Pfam" id="PF00005">
    <property type="entry name" value="ABC_tran"/>
    <property type="match status" value="1"/>
</dbReference>
<feature type="domain" description="ABC transporter" evidence="5">
    <location>
        <begin position="11"/>
        <end position="250"/>
    </location>
</feature>
<evidence type="ECO:0000256" key="4">
    <source>
        <dbReference type="SAM" id="MobiDB-lite"/>
    </source>
</evidence>
<feature type="compositionally biased region" description="Basic and acidic residues" evidence="4">
    <location>
        <begin position="295"/>
        <end position="325"/>
    </location>
</feature>
<dbReference type="SMART" id="SM00382">
    <property type="entry name" value="AAA"/>
    <property type="match status" value="1"/>
</dbReference>
<protein>
    <submittedName>
        <fullName evidence="6">ABC transporter ATP-binding protein</fullName>
    </submittedName>
</protein>
<keyword evidence="1" id="KW-0813">Transport</keyword>
<evidence type="ECO:0000313" key="7">
    <source>
        <dbReference type="Proteomes" id="UP001595891"/>
    </source>
</evidence>
<dbReference type="InterPro" id="IPR003439">
    <property type="entry name" value="ABC_transporter-like_ATP-bd"/>
</dbReference>
<proteinExistence type="predicted"/>
<dbReference type="EMBL" id="JBHSFN010000019">
    <property type="protein sequence ID" value="MFC4589984.1"/>
    <property type="molecule type" value="Genomic_DNA"/>
</dbReference>
<keyword evidence="2" id="KW-0547">Nucleotide-binding</keyword>
<keyword evidence="3 6" id="KW-0067">ATP-binding</keyword>
<dbReference type="InterPro" id="IPR015854">
    <property type="entry name" value="ABC_transpr_LolD-like"/>
</dbReference>
<dbReference type="InterPro" id="IPR017911">
    <property type="entry name" value="MacB-like_ATP-bd"/>
</dbReference>
<dbReference type="SUPFAM" id="SSF52540">
    <property type="entry name" value="P-loop containing nucleoside triphosphate hydrolases"/>
    <property type="match status" value="1"/>
</dbReference>
<dbReference type="PANTHER" id="PTHR24220">
    <property type="entry name" value="IMPORT ATP-BINDING PROTEIN"/>
    <property type="match status" value="1"/>
</dbReference>
<accession>A0ABV9EME7</accession>
<sequence>MSAGADVSPLLTVRGVHRRFGTGPAAVHALQDVSFDVAAGTMVALVGRSGSGKTTLLNVIGGLDRPDSGTVLVDGTDVTTLDEDGLSRLRREKVAYVFQTFGLIPVLSAAENVGAPLRLARVPAKERERRVGLLLELVGLADHVEQRPSELSGGQQQRVAIARALAASPRLLIADEPTGQLDAETGLSVMALLRGVVESEGVTVLVSTHDPVMVALADRVIRITDGQVGAEANGEGDRLIGSLRDERLDRRDGSLDDQHLDRHGGNLGNEHLDGHGGGLDDKRLDGHGGGLGDEQIDRHDGGLGDQHLDGRGGGRFDRRGSDPGEGRPGGRGAL</sequence>
<dbReference type="InterPro" id="IPR017871">
    <property type="entry name" value="ABC_transporter-like_CS"/>
</dbReference>
<dbReference type="InterPro" id="IPR003593">
    <property type="entry name" value="AAA+_ATPase"/>
</dbReference>